<dbReference type="InterPro" id="IPR009210">
    <property type="entry name" value="ASCC1"/>
</dbReference>
<dbReference type="GO" id="GO:0005634">
    <property type="term" value="C:nucleus"/>
    <property type="evidence" value="ECO:0007669"/>
    <property type="project" value="TreeGrafter"/>
</dbReference>
<organism evidence="3 4">
    <name type="scientific">Amniculicola lignicola CBS 123094</name>
    <dbReference type="NCBI Taxonomy" id="1392246"/>
    <lineage>
        <taxon>Eukaryota</taxon>
        <taxon>Fungi</taxon>
        <taxon>Dikarya</taxon>
        <taxon>Ascomycota</taxon>
        <taxon>Pezizomycotina</taxon>
        <taxon>Dothideomycetes</taxon>
        <taxon>Pleosporomycetidae</taxon>
        <taxon>Pleosporales</taxon>
        <taxon>Amniculicolaceae</taxon>
        <taxon>Amniculicola</taxon>
    </lineage>
</organism>
<dbReference type="Pfam" id="PF10469">
    <property type="entry name" value="AKAP7_NLS"/>
    <property type="match status" value="1"/>
</dbReference>
<proteinExistence type="predicted"/>
<feature type="region of interest" description="Disordered" evidence="1">
    <location>
        <begin position="90"/>
        <end position="135"/>
    </location>
</feature>
<dbReference type="InterPro" id="IPR019510">
    <property type="entry name" value="AKAP7-like_phosphoesterase"/>
</dbReference>
<feature type="domain" description="A-kinase anchor protein 7-like phosphoesterase" evidence="2">
    <location>
        <begin position="137"/>
        <end position="346"/>
    </location>
</feature>
<dbReference type="PANTHER" id="PTHR13360">
    <property type="entry name" value="ACTIVATING SIGNAL COINTEGRATOR 1 COMPLEX SUBUNIT 1"/>
    <property type="match status" value="1"/>
</dbReference>
<evidence type="ECO:0000313" key="4">
    <source>
        <dbReference type="Proteomes" id="UP000799779"/>
    </source>
</evidence>
<dbReference type="GO" id="GO:0006307">
    <property type="term" value="P:DNA alkylation repair"/>
    <property type="evidence" value="ECO:0007669"/>
    <property type="project" value="InterPro"/>
</dbReference>
<sequence>MPPPFLPAKTLIRQYPSKTLGTLYSPCPRTSQRLSTALRYNHLRTSRRVISQGTPQPQTLQNKMGKRKGNGEYNDFLDGEKLQDNTEIRTTLQGPPTSSTSTDVCAAVGPRRRDDGKSKPTSQFQQASGAPKRPPLTHFLCLPLVNEHTRQSLEHGLSKLGTELERDGVVPRKAVRPVGTLHLTLGVMSLDEDRLKEAIECLQTLDLQAWLKDVASQPPALGSPASAHGLVIQLKALVPMHQPQRTSILYAEPVDASGRLYPFAERLRKEFVARGLVGDENRALRLHATIVNTIYAKSRMERAQGGRSKGLMQFDAREVIKRYEGFVWAEDVRIDRVQICKMGAKKVLDERGEVVAEEYESVVEMAI</sequence>
<protein>
    <recommendedName>
        <fullName evidence="2">A-kinase anchor protein 7-like phosphoesterase domain-containing protein</fullName>
    </recommendedName>
</protein>
<dbReference type="Gene3D" id="3.90.1140.10">
    <property type="entry name" value="Cyclic phosphodiesterase"/>
    <property type="match status" value="1"/>
</dbReference>
<evidence type="ECO:0000259" key="2">
    <source>
        <dbReference type="Pfam" id="PF10469"/>
    </source>
</evidence>
<evidence type="ECO:0000313" key="3">
    <source>
        <dbReference type="EMBL" id="KAF2005098.1"/>
    </source>
</evidence>
<dbReference type="Proteomes" id="UP000799779">
    <property type="component" value="Unassembled WGS sequence"/>
</dbReference>
<keyword evidence="4" id="KW-1185">Reference proteome</keyword>
<dbReference type="AlphaFoldDB" id="A0A6A5WVE2"/>
<accession>A0A6A5WVE2</accession>
<feature type="region of interest" description="Disordered" evidence="1">
    <location>
        <begin position="51"/>
        <end position="72"/>
    </location>
</feature>
<gene>
    <name evidence="3" type="ORF">P154DRAFT_353011</name>
</gene>
<dbReference type="EMBL" id="ML977564">
    <property type="protein sequence ID" value="KAF2005098.1"/>
    <property type="molecule type" value="Genomic_DNA"/>
</dbReference>
<dbReference type="OrthoDB" id="277832at2759"/>
<reference evidence="3" key="1">
    <citation type="journal article" date="2020" name="Stud. Mycol.">
        <title>101 Dothideomycetes genomes: a test case for predicting lifestyles and emergence of pathogens.</title>
        <authorList>
            <person name="Haridas S."/>
            <person name="Albert R."/>
            <person name="Binder M."/>
            <person name="Bloem J."/>
            <person name="Labutti K."/>
            <person name="Salamov A."/>
            <person name="Andreopoulos B."/>
            <person name="Baker S."/>
            <person name="Barry K."/>
            <person name="Bills G."/>
            <person name="Bluhm B."/>
            <person name="Cannon C."/>
            <person name="Castanera R."/>
            <person name="Culley D."/>
            <person name="Daum C."/>
            <person name="Ezra D."/>
            <person name="Gonzalez J."/>
            <person name="Henrissat B."/>
            <person name="Kuo A."/>
            <person name="Liang C."/>
            <person name="Lipzen A."/>
            <person name="Lutzoni F."/>
            <person name="Magnuson J."/>
            <person name="Mondo S."/>
            <person name="Nolan M."/>
            <person name="Ohm R."/>
            <person name="Pangilinan J."/>
            <person name="Park H.-J."/>
            <person name="Ramirez L."/>
            <person name="Alfaro M."/>
            <person name="Sun H."/>
            <person name="Tritt A."/>
            <person name="Yoshinaga Y."/>
            <person name="Zwiers L.-H."/>
            <person name="Turgeon B."/>
            <person name="Goodwin S."/>
            <person name="Spatafora J."/>
            <person name="Crous P."/>
            <person name="Grigoriev I."/>
        </authorList>
    </citation>
    <scope>NUCLEOTIDE SEQUENCE</scope>
    <source>
        <strain evidence="3">CBS 123094</strain>
    </source>
</reference>
<name>A0A6A5WVE2_9PLEO</name>
<dbReference type="PANTHER" id="PTHR13360:SF1">
    <property type="entry name" value="ACTIVATING SIGNAL COINTEGRATOR 1 COMPLEX SUBUNIT 1"/>
    <property type="match status" value="1"/>
</dbReference>
<feature type="compositionally biased region" description="Polar residues" evidence="1">
    <location>
        <begin position="51"/>
        <end position="62"/>
    </location>
</feature>
<dbReference type="GO" id="GO:0006355">
    <property type="term" value="P:regulation of DNA-templated transcription"/>
    <property type="evidence" value="ECO:0007669"/>
    <property type="project" value="TreeGrafter"/>
</dbReference>
<evidence type="ECO:0000256" key="1">
    <source>
        <dbReference type="SAM" id="MobiDB-lite"/>
    </source>
</evidence>
<feature type="compositionally biased region" description="Polar residues" evidence="1">
    <location>
        <begin position="90"/>
        <end position="103"/>
    </location>
</feature>
<feature type="compositionally biased region" description="Polar residues" evidence="1">
    <location>
        <begin position="119"/>
        <end position="128"/>
    </location>
</feature>